<evidence type="ECO:0000259" key="3">
    <source>
        <dbReference type="Pfam" id="PF01370"/>
    </source>
</evidence>
<dbReference type="Pfam" id="PF01370">
    <property type="entry name" value="Epimerase"/>
    <property type="match status" value="1"/>
</dbReference>
<dbReference type="InterPro" id="IPR001509">
    <property type="entry name" value="Epimerase_deHydtase"/>
</dbReference>
<dbReference type="SUPFAM" id="SSF51735">
    <property type="entry name" value="NAD(P)-binding Rossmann-fold domains"/>
    <property type="match status" value="1"/>
</dbReference>
<dbReference type="EMBL" id="KV878588">
    <property type="protein sequence ID" value="OJJ57351.1"/>
    <property type="molecule type" value="Genomic_DNA"/>
</dbReference>
<dbReference type="InterPro" id="IPR036291">
    <property type="entry name" value="NAD(P)-bd_dom_sf"/>
</dbReference>
<protein>
    <recommendedName>
        <fullName evidence="3">NAD-dependent epimerase/dehydratase domain-containing protein</fullName>
    </recommendedName>
</protein>
<organism evidence="4 5">
    <name type="scientific">Aspergillus sydowii CBS 593.65</name>
    <dbReference type="NCBI Taxonomy" id="1036612"/>
    <lineage>
        <taxon>Eukaryota</taxon>
        <taxon>Fungi</taxon>
        <taxon>Dikarya</taxon>
        <taxon>Ascomycota</taxon>
        <taxon>Pezizomycotina</taxon>
        <taxon>Eurotiomycetes</taxon>
        <taxon>Eurotiomycetidae</taxon>
        <taxon>Eurotiales</taxon>
        <taxon>Aspergillaceae</taxon>
        <taxon>Aspergillus</taxon>
        <taxon>Aspergillus subgen. Nidulantes</taxon>
    </lineage>
</organism>
<name>A0A1L9TD74_9EURO</name>
<dbReference type="PANTHER" id="PTHR10366:SF562">
    <property type="entry name" value="ALDEHYDE REDUCTASE II (AFU_ORTHOLOGUE AFUA_1G11360)"/>
    <property type="match status" value="1"/>
</dbReference>
<proteinExistence type="inferred from homology"/>
<gene>
    <name evidence="4" type="ORF">ASPSYDRAFT_154282</name>
</gene>
<keyword evidence="5" id="KW-1185">Reference proteome</keyword>
<sequence length="354" mass="38856">MTPATFDTVMPKGSWILVTGVNGYVASHTADQLLQHGYNVRGTVRNLARNRWIKDLFDRKYGAGRFVLVQVEDMTSPGAFDHAVKGVWGVAHIATIFGQTPALISQVVDTNRNILTSAAGEKTIRRFVYTSSSEAAVFTSSHEHGSSERANITVDTWNDEALRRIKEDSIPGPKGGFDLYAASKTLGEQAIWKWVEEYRPGFVVNTVLPSVCFGASIDPQFQGHASSSAWPAAIFSNTLDQVWPFLQHTIPAAYCVDTQDVALLHLAGLTHPDVENERLFAFGTPFTWNEVICTLQRAFPDRQLPATLNMPSESGATLNIDPDARAQELLNIMGKSSGWSSLEKMLIANIADMA</sequence>
<evidence type="ECO:0000256" key="2">
    <source>
        <dbReference type="ARBA" id="ARBA00023445"/>
    </source>
</evidence>
<dbReference type="Gene3D" id="3.40.50.720">
    <property type="entry name" value="NAD(P)-binding Rossmann-like Domain"/>
    <property type="match status" value="1"/>
</dbReference>
<evidence type="ECO:0000313" key="4">
    <source>
        <dbReference type="EMBL" id="OJJ57351.1"/>
    </source>
</evidence>
<keyword evidence="1" id="KW-0560">Oxidoreductase</keyword>
<comment type="similarity">
    <text evidence="2">Belongs to the NAD(P)-dependent epimerase/dehydratase family. Dihydroflavonol-4-reductase subfamily.</text>
</comment>
<dbReference type="InterPro" id="IPR050425">
    <property type="entry name" value="NAD(P)_dehydrat-like"/>
</dbReference>
<dbReference type="GeneID" id="63758425"/>
<dbReference type="STRING" id="1036612.A0A1L9TD74"/>
<feature type="domain" description="NAD-dependent epimerase/dehydratase" evidence="3">
    <location>
        <begin position="16"/>
        <end position="273"/>
    </location>
</feature>
<dbReference type="VEuPathDB" id="FungiDB:ASPSYDRAFT_154282"/>
<dbReference type="OrthoDB" id="2735536at2759"/>
<evidence type="ECO:0000313" key="5">
    <source>
        <dbReference type="Proteomes" id="UP000184356"/>
    </source>
</evidence>
<dbReference type="RefSeq" id="XP_040701157.1">
    <property type="nucleotide sequence ID" value="XM_040842352.1"/>
</dbReference>
<accession>A0A1L9TD74</accession>
<reference evidence="5" key="1">
    <citation type="journal article" date="2017" name="Genome Biol.">
        <title>Comparative genomics reveals high biological diversity and specific adaptations in the industrially and medically important fungal genus Aspergillus.</title>
        <authorList>
            <person name="de Vries R.P."/>
            <person name="Riley R."/>
            <person name="Wiebenga A."/>
            <person name="Aguilar-Osorio G."/>
            <person name="Amillis S."/>
            <person name="Uchima C.A."/>
            <person name="Anderluh G."/>
            <person name="Asadollahi M."/>
            <person name="Askin M."/>
            <person name="Barry K."/>
            <person name="Battaglia E."/>
            <person name="Bayram O."/>
            <person name="Benocci T."/>
            <person name="Braus-Stromeyer S.A."/>
            <person name="Caldana C."/>
            <person name="Canovas D."/>
            <person name="Cerqueira G.C."/>
            <person name="Chen F."/>
            <person name="Chen W."/>
            <person name="Choi C."/>
            <person name="Clum A."/>
            <person name="Dos Santos R.A."/>
            <person name="Damasio A.R."/>
            <person name="Diallinas G."/>
            <person name="Emri T."/>
            <person name="Fekete E."/>
            <person name="Flipphi M."/>
            <person name="Freyberg S."/>
            <person name="Gallo A."/>
            <person name="Gournas C."/>
            <person name="Habgood R."/>
            <person name="Hainaut M."/>
            <person name="Harispe M.L."/>
            <person name="Henrissat B."/>
            <person name="Hilden K.S."/>
            <person name="Hope R."/>
            <person name="Hossain A."/>
            <person name="Karabika E."/>
            <person name="Karaffa L."/>
            <person name="Karanyi Z."/>
            <person name="Krasevec N."/>
            <person name="Kuo A."/>
            <person name="Kusch H."/>
            <person name="LaButti K."/>
            <person name="Lagendijk E.L."/>
            <person name="Lapidus A."/>
            <person name="Levasseur A."/>
            <person name="Lindquist E."/>
            <person name="Lipzen A."/>
            <person name="Logrieco A.F."/>
            <person name="MacCabe A."/>
            <person name="Maekelae M.R."/>
            <person name="Malavazi I."/>
            <person name="Melin P."/>
            <person name="Meyer V."/>
            <person name="Mielnichuk N."/>
            <person name="Miskei M."/>
            <person name="Molnar A.P."/>
            <person name="Mule G."/>
            <person name="Ngan C.Y."/>
            <person name="Orejas M."/>
            <person name="Orosz E."/>
            <person name="Ouedraogo J.P."/>
            <person name="Overkamp K.M."/>
            <person name="Park H.-S."/>
            <person name="Perrone G."/>
            <person name="Piumi F."/>
            <person name="Punt P.J."/>
            <person name="Ram A.F."/>
            <person name="Ramon A."/>
            <person name="Rauscher S."/>
            <person name="Record E."/>
            <person name="Riano-Pachon D.M."/>
            <person name="Robert V."/>
            <person name="Roehrig J."/>
            <person name="Ruller R."/>
            <person name="Salamov A."/>
            <person name="Salih N.S."/>
            <person name="Samson R.A."/>
            <person name="Sandor E."/>
            <person name="Sanguinetti M."/>
            <person name="Schuetze T."/>
            <person name="Sepcic K."/>
            <person name="Shelest E."/>
            <person name="Sherlock G."/>
            <person name="Sophianopoulou V."/>
            <person name="Squina F.M."/>
            <person name="Sun H."/>
            <person name="Susca A."/>
            <person name="Todd R.B."/>
            <person name="Tsang A."/>
            <person name="Unkles S.E."/>
            <person name="van de Wiele N."/>
            <person name="van Rossen-Uffink D."/>
            <person name="Oliveira J.V."/>
            <person name="Vesth T.C."/>
            <person name="Visser J."/>
            <person name="Yu J.-H."/>
            <person name="Zhou M."/>
            <person name="Andersen M.R."/>
            <person name="Archer D.B."/>
            <person name="Baker S.E."/>
            <person name="Benoit I."/>
            <person name="Brakhage A.A."/>
            <person name="Braus G.H."/>
            <person name="Fischer R."/>
            <person name="Frisvad J.C."/>
            <person name="Goldman G.H."/>
            <person name="Houbraken J."/>
            <person name="Oakley B."/>
            <person name="Pocsi I."/>
            <person name="Scazzocchio C."/>
            <person name="Seiboth B."/>
            <person name="vanKuyk P.A."/>
            <person name="Wortman J."/>
            <person name="Dyer P.S."/>
            <person name="Grigoriev I.V."/>
        </authorList>
    </citation>
    <scope>NUCLEOTIDE SEQUENCE [LARGE SCALE GENOMIC DNA]</scope>
    <source>
        <strain evidence="5">CBS 593.65</strain>
    </source>
</reference>
<dbReference type="Proteomes" id="UP000184356">
    <property type="component" value="Unassembled WGS sequence"/>
</dbReference>
<dbReference type="AlphaFoldDB" id="A0A1L9TD74"/>
<dbReference type="PANTHER" id="PTHR10366">
    <property type="entry name" value="NAD DEPENDENT EPIMERASE/DEHYDRATASE"/>
    <property type="match status" value="1"/>
</dbReference>
<evidence type="ECO:0000256" key="1">
    <source>
        <dbReference type="ARBA" id="ARBA00023002"/>
    </source>
</evidence>
<dbReference type="GO" id="GO:0016616">
    <property type="term" value="F:oxidoreductase activity, acting on the CH-OH group of donors, NAD or NADP as acceptor"/>
    <property type="evidence" value="ECO:0007669"/>
    <property type="project" value="TreeGrafter"/>
</dbReference>